<dbReference type="Pfam" id="PF08281">
    <property type="entry name" value="Sigma70_r4_2"/>
    <property type="match status" value="1"/>
</dbReference>
<dbReference type="Pfam" id="PF04542">
    <property type="entry name" value="Sigma70_r2"/>
    <property type="match status" value="1"/>
</dbReference>
<reference evidence="8" key="1">
    <citation type="journal article" date="2019" name="Int. J. Syst. Evol. Microbiol.">
        <title>The Global Catalogue of Microorganisms (GCM) 10K type strain sequencing project: providing services to taxonomists for standard genome sequencing and annotation.</title>
        <authorList>
            <consortium name="The Broad Institute Genomics Platform"/>
            <consortium name="The Broad Institute Genome Sequencing Center for Infectious Disease"/>
            <person name="Wu L."/>
            <person name="Ma J."/>
        </authorList>
    </citation>
    <scope>NUCLEOTIDE SEQUENCE [LARGE SCALE GENOMIC DNA]</scope>
    <source>
        <strain evidence="8">CCUG 58938</strain>
    </source>
</reference>
<dbReference type="EMBL" id="JBHTKA010000015">
    <property type="protein sequence ID" value="MFD1003320.1"/>
    <property type="molecule type" value="Genomic_DNA"/>
</dbReference>
<protein>
    <submittedName>
        <fullName evidence="7">RNA polymerase sigma factor</fullName>
    </submittedName>
</protein>
<evidence type="ECO:0000259" key="5">
    <source>
        <dbReference type="Pfam" id="PF04542"/>
    </source>
</evidence>
<keyword evidence="2" id="KW-0805">Transcription regulation</keyword>
<dbReference type="Gene3D" id="1.10.10.10">
    <property type="entry name" value="Winged helix-like DNA-binding domain superfamily/Winged helix DNA-binding domain"/>
    <property type="match status" value="1"/>
</dbReference>
<evidence type="ECO:0000256" key="4">
    <source>
        <dbReference type="ARBA" id="ARBA00023163"/>
    </source>
</evidence>
<evidence type="ECO:0000313" key="8">
    <source>
        <dbReference type="Proteomes" id="UP001597112"/>
    </source>
</evidence>
<proteinExistence type="inferred from homology"/>
<dbReference type="SUPFAM" id="SSF88946">
    <property type="entry name" value="Sigma2 domain of RNA polymerase sigma factors"/>
    <property type="match status" value="1"/>
</dbReference>
<dbReference type="InterPro" id="IPR036388">
    <property type="entry name" value="WH-like_DNA-bd_sf"/>
</dbReference>
<feature type="domain" description="RNA polymerase sigma-70 region 2" evidence="5">
    <location>
        <begin position="32"/>
        <end position="95"/>
    </location>
</feature>
<dbReference type="InterPro" id="IPR013324">
    <property type="entry name" value="RNA_pol_sigma_r3/r4-like"/>
</dbReference>
<evidence type="ECO:0000256" key="2">
    <source>
        <dbReference type="ARBA" id="ARBA00023015"/>
    </source>
</evidence>
<dbReference type="NCBIfam" id="TIGR02937">
    <property type="entry name" value="sigma70-ECF"/>
    <property type="match status" value="1"/>
</dbReference>
<evidence type="ECO:0000313" key="7">
    <source>
        <dbReference type="EMBL" id="MFD1003320.1"/>
    </source>
</evidence>
<dbReference type="InterPro" id="IPR013249">
    <property type="entry name" value="RNA_pol_sigma70_r4_t2"/>
</dbReference>
<dbReference type="Gene3D" id="1.10.1740.10">
    <property type="match status" value="1"/>
</dbReference>
<gene>
    <name evidence="7" type="ORF">ACFQ21_28600</name>
</gene>
<dbReference type="RefSeq" id="WP_377585871.1">
    <property type="nucleotide sequence ID" value="NZ_JBHTKA010000015.1"/>
</dbReference>
<comment type="caution">
    <text evidence="7">The sequence shown here is derived from an EMBL/GenBank/DDBJ whole genome shotgun (WGS) entry which is preliminary data.</text>
</comment>
<evidence type="ECO:0000259" key="6">
    <source>
        <dbReference type="Pfam" id="PF08281"/>
    </source>
</evidence>
<dbReference type="InterPro" id="IPR007627">
    <property type="entry name" value="RNA_pol_sigma70_r2"/>
</dbReference>
<keyword evidence="3" id="KW-0731">Sigma factor</keyword>
<dbReference type="InterPro" id="IPR039425">
    <property type="entry name" value="RNA_pol_sigma-70-like"/>
</dbReference>
<dbReference type="SUPFAM" id="SSF88659">
    <property type="entry name" value="Sigma3 and sigma4 domains of RNA polymerase sigma factors"/>
    <property type="match status" value="1"/>
</dbReference>
<organism evidence="7 8">
    <name type="scientific">Ohtaekwangia kribbensis</name>
    <dbReference type="NCBI Taxonomy" id="688913"/>
    <lineage>
        <taxon>Bacteria</taxon>
        <taxon>Pseudomonadati</taxon>
        <taxon>Bacteroidota</taxon>
        <taxon>Cytophagia</taxon>
        <taxon>Cytophagales</taxon>
        <taxon>Fulvivirgaceae</taxon>
        <taxon>Ohtaekwangia</taxon>
    </lineage>
</organism>
<evidence type="ECO:0000256" key="1">
    <source>
        <dbReference type="ARBA" id="ARBA00010641"/>
    </source>
</evidence>
<keyword evidence="4" id="KW-0804">Transcription</keyword>
<keyword evidence="8" id="KW-1185">Reference proteome</keyword>
<dbReference type="Proteomes" id="UP001597112">
    <property type="component" value="Unassembled WGS sequence"/>
</dbReference>
<dbReference type="PANTHER" id="PTHR43133:SF46">
    <property type="entry name" value="RNA POLYMERASE SIGMA-70 FACTOR ECF SUBFAMILY"/>
    <property type="match status" value="1"/>
</dbReference>
<evidence type="ECO:0000256" key="3">
    <source>
        <dbReference type="ARBA" id="ARBA00023082"/>
    </source>
</evidence>
<feature type="domain" description="RNA polymerase sigma factor 70 region 4 type 2" evidence="6">
    <location>
        <begin position="131"/>
        <end position="181"/>
    </location>
</feature>
<dbReference type="InterPro" id="IPR013325">
    <property type="entry name" value="RNA_pol_sigma_r2"/>
</dbReference>
<dbReference type="PANTHER" id="PTHR43133">
    <property type="entry name" value="RNA POLYMERASE ECF-TYPE SIGMA FACTO"/>
    <property type="match status" value="1"/>
</dbReference>
<name>A0ABW3KD20_9BACT</name>
<comment type="similarity">
    <text evidence="1">Belongs to the sigma-70 factor family. ECF subfamily.</text>
</comment>
<sequence>MEYILSPEQETKLWDEFRSGLKPSFEKLMKFHYRGLFTYGTKFTKDTEFVKDCLQDLFMELWRTRKSLSSTLYVKSYLFKSIRNKICRELHKNRWHLHAQPIEDNYYFDVEFSIEHHLIREQTLRDTASKFSELLNKLPKRQKEIIYLRFYQNLDVPEIVQIMEINSQSVYNLLHKALANLRDPLLAKINYKL</sequence>
<dbReference type="InterPro" id="IPR014284">
    <property type="entry name" value="RNA_pol_sigma-70_dom"/>
</dbReference>
<accession>A0ABW3KD20</accession>
<dbReference type="CDD" id="cd06171">
    <property type="entry name" value="Sigma70_r4"/>
    <property type="match status" value="1"/>
</dbReference>